<dbReference type="InterPro" id="IPR012292">
    <property type="entry name" value="Globin/Proto"/>
</dbReference>
<evidence type="ECO:0000313" key="1">
    <source>
        <dbReference type="EMBL" id="KAK6750959.1"/>
    </source>
</evidence>
<name>A0ABR1DKH6_NECAM</name>
<keyword evidence="2" id="KW-1185">Reference proteome</keyword>
<dbReference type="InterPro" id="IPR009050">
    <property type="entry name" value="Globin-like_sf"/>
</dbReference>
<dbReference type="Gene3D" id="1.10.490.10">
    <property type="entry name" value="Globins"/>
    <property type="match status" value="1"/>
</dbReference>
<evidence type="ECO:0000313" key="2">
    <source>
        <dbReference type="Proteomes" id="UP001303046"/>
    </source>
</evidence>
<reference evidence="1 2" key="1">
    <citation type="submission" date="2023-08" db="EMBL/GenBank/DDBJ databases">
        <title>A Necator americanus chromosomal reference genome.</title>
        <authorList>
            <person name="Ilik V."/>
            <person name="Petrzelkova K.J."/>
            <person name="Pardy F."/>
            <person name="Fuh T."/>
            <person name="Niatou-Singa F.S."/>
            <person name="Gouil Q."/>
            <person name="Baker L."/>
            <person name="Ritchie M.E."/>
            <person name="Jex A.R."/>
            <person name="Gazzola D."/>
            <person name="Li H."/>
            <person name="Toshio Fujiwara R."/>
            <person name="Zhan B."/>
            <person name="Aroian R.V."/>
            <person name="Pafco B."/>
            <person name="Schwarz E.M."/>
        </authorList>
    </citation>
    <scope>NUCLEOTIDE SEQUENCE [LARGE SCALE GENOMIC DNA]</scope>
    <source>
        <strain evidence="1 2">Aroian</strain>
        <tissue evidence="1">Whole animal</tissue>
    </source>
</reference>
<dbReference type="CDD" id="cd01040">
    <property type="entry name" value="Mb-like"/>
    <property type="match status" value="1"/>
</dbReference>
<dbReference type="SUPFAM" id="SSF46458">
    <property type="entry name" value="Globin-like"/>
    <property type="match status" value="1"/>
</dbReference>
<dbReference type="InterPro" id="IPR044399">
    <property type="entry name" value="Mb-like_M"/>
</dbReference>
<proteinExistence type="predicted"/>
<evidence type="ECO:0008006" key="3">
    <source>
        <dbReference type="Google" id="ProtNLM"/>
    </source>
</evidence>
<protein>
    <recommendedName>
        <fullName evidence="3">Globin family profile domain-containing protein</fullName>
    </recommendedName>
</protein>
<gene>
    <name evidence="1" type="primary">Necator_chrIV.g16041</name>
    <name evidence="1" type="ORF">RB195_002745</name>
</gene>
<organism evidence="1 2">
    <name type="scientific">Necator americanus</name>
    <name type="common">Human hookworm</name>
    <dbReference type="NCBI Taxonomy" id="51031"/>
    <lineage>
        <taxon>Eukaryota</taxon>
        <taxon>Metazoa</taxon>
        <taxon>Ecdysozoa</taxon>
        <taxon>Nematoda</taxon>
        <taxon>Chromadorea</taxon>
        <taxon>Rhabditida</taxon>
        <taxon>Rhabditina</taxon>
        <taxon>Rhabditomorpha</taxon>
        <taxon>Strongyloidea</taxon>
        <taxon>Ancylostomatidae</taxon>
        <taxon>Bunostominae</taxon>
        <taxon>Necator</taxon>
    </lineage>
</organism>
<comment type="caution">
    <text evidence="1">The sequence shown here is derived from an EMBL/GenBank/DDBJ whole genome shotgun (WGS) entry which is preliminary data.</text>
</comment>
<accession>A0ABR1DKH6</accession>
<dbReference type="EMBL" id="JAVFWL010000004">
    <property type="protein sequence ID" value="KAK6750959.1"/>
    <property type="molecule type" value="Genomic_DNA"/>
</dbReference>
<dbReference type="Proteomes" id="UP001303046">
    <property type="component" value="Unassembled WGS sequence"/>
</dbReference>
<sequence>MDGHVRIDVRRKLTMDSFLEWIRVAIGCGSKQVDPVNKFTEAEIEAVKDTWQRAKKRDVGQHILQALLEHKPQFRVYFGIPDDFTELSEMQQCKQFQVQETKFYEQSRIKIKLNAYRIQNFLDTAVSTLGFCPIENVLSMAHRIGQIHFYRGVNFGADNWLAFKKMAVEQITLDLGTKEYTTIVTEKVDYNGIRKEESLLELRRNGVSPATALIGWEKFMGAIVREMKRGFLDEARRNCREDEEE</sequence>